<organism evidence="3 5">
    <name type="scientific">Brevundimonas diminuta</name>
    <name type="common">Pseudomonas diminuta</name>
    <dbReference type="NCBI Taxonomy" id="293"/>
    <lineage>
        <taxon>Bacteria</taxon>
        <taxon>Pseudomonadati</taxon>
        <taxon>Pseudomonadota</taxon>
        <taxon>Alphaproteobacteria</taxon>
        <taxon>Caulobacterales</taxon>
        <taxon>Caulobacteraceae</taxon>
        <taxon>Brevundimonas</taxon>
    </lineage>
</organism>
<dbReference type="CDD" id="cd01029">
    <property type="entry name" value="TOPRIM_primases"/>
    <property type="match status" value="1"/>
</dbReference>
<gene>
    <name evidence="3" type="ORF">EQG53_00965</name>
    <name evidence="4" type="ORF">I6H83_04000</name>
</gene>
<dbReference type="EMBL" id="CP066026">
    <property type="protein sequence ID" value="QQB89614.1"/>
    <property type="molecule type" value="Genomic_DNA"/>
</dbReference>
<dbReference type="RefSeq" id="WP_128718821.1">
    <property type="nucleotide sequence ID" value="NZ_BJNC01000020.1"/>
</dbReference>
<evidence type="ECO:0000313" key="5">
    <source>
        <dbReference type="Proteomes" id="UP000287388"/>
    </source>
</evidence>
<protein>
    <submittedName>
        <fullName evidence="4">Toprim domain-containing protein</fullName>
    </submittedName>
</protein>
<evidence type="ECO:0000313" key="3">
    <source>
        <dbReference type="EMBL" id="QAT13039.1"/>
    </source>
</evidence>
<reference evidence="4 6" key="2">
    <citation type="submission" date="2020-12" db="EMBL/GenBank/DDBJ databases">
        <title>FDA dAtabase for Regulatory Grade micrObial Sequences (FDA-ARGOS): Supporting development and validation of Infectious Disease Dx tests.</title>
        <authorList>
            <person name="Kerrigan L."/>
            <person name="Long C."/>
            <person name="Tallon L."/>
            <person name="Sadzewicz L."/>
            <person name="Zhao X."/>
            <person name="Boylan J."/>
            <person name="Ott S."/>
            <person name="Bowen H."/>
            <person name="Vavikolanu K."/>
            <person name="Mehta A."/>
            <person name="Aluvathingal J."/>
            <person name="Nadendla S."/>
            <person name="Yan Y."/>
            <person name="Sichtig H."/>
        </authorList>
    </citation>
    <scope>NUCLEOTIDE SEQUENCE [LARGE SCALE GENOMIC DNA]</scope>
    <source>
        <strain evidence="4 6">FDAARGOS_1026</strain>
    </source>
</reference>
<sequence length="309" mass="32326">MSLGPIVAALGGELYCGGTRANVPAPGHSPADRSVSLLLSDGRVIVHGFGGAHWRQVRDGLIDAGLIDRCGRILGGSLSSRTPATERPDAARRVAVARLLWEGAGAIGAASLSHRHLEGRAIRRDPAAIEALRHHPAAPLAVYREYGRTAPALVAAIRDADGSLTAIELTYLSPSGRRDDRLRLPRKTVGVLPPGSAVRLAPAQTDLLVGEGVMTVLSASDRLGLPGWALMSVGNLAACTPPPIVRRVVIAADRGRPGQEAAARLEGRLTAMGLSAAVISPPDGFEDWNALAMAERRKEGRGRAPERSG</sequence>
<evidence type="ECO:0000313" key="6">
    <source>
        <dbReference type="Proteomes" id="UP000596117"/>
    </source>
</evidence>
<evidence type="ECO:0000259" key="1">
    <source>
        <dbReference type="Pfam" id="PF13362"/>
    </source>
</evidence>
<dbReference type="Pfam" id="PF23639">
    <property type="entry name" value="DUF7146"/>
    <property type="match status" value="1"/>
</dbReference>
<evidence type="ECO:0000313" key="4">
    <source>
        <dbReference type="EMBL" id="QQB89614.1"/>
    </source>
</evidence>
<dbReference type="InterPro" id="IPR006171">
    <property type="entry name" value="TOPRIM_dom"/>
</dbReference>
<dbReference type="InterPro" id="IPR055570">
    <property type="entry name" value="DUF7146"/>
</dbReference>
<feature type="domain" description="Toprim" evidence="1">
    <location>
        <begin position="207"/>
        <end position="294"/>
    </location>
</feature>
<evidence type="ECO:0000259" key="2">
    <source>
        <dbReference type="Pfam" id="PF23639"/>
    </source>
</evidence>
<dbReference type="AlphaFoldDB" id="A0A410NSZ7"/>
<dbReference type="Proteomes" id="UP000596117">
    <property type="component" value="Chromosome"/>
</dbReference>
<dbReference type="Proteomes" id="UP000287388">
    <property type="component" value="Chromosome"/>
</dbReference>
<feature type="domain" description="DUF7146" evidence="2">
    <location>
        <begin position="92"/>
        <end position="200"/>
    </location>
</feature>
<dbReference type="InterPro" id="IPR034154">
    <property type="entry name" value="TOPRIM_DnaG/twinkle"/>
</dbReference>
<dbReference type="Pfam" id="PF13362">
    <property type="entry name" value="Toprim_3"/>
    <property type="match status" value="1"/>
</dbReference>
<keyword evidence="6" id="KW-1185">Reference proteome</keyword>
<dbReference type="KEGG" id="bdm:EQG53_00965"/>
<proteinExistence type="predicted"/>
<name>A0A410NSZ7_BREDI</name>
<reference evidence="3 5" key="1">
    <citation type="submission" date="2019-01" db="EMBL/GenBank/DDBJ databases">
        <title>Brevundimonas diminuta Genome sequencing and assembly.</title>
        <authorList>
            <person name="Chen H."/>
        </authorList>
    </citation>
    <scope>NUCLEOTIDE SEQUENCE [LARGE SCALE GENOMIC DNA]</scope>
    <source>
        <strain evidence="3">ATCC</strain>
        <strain evidence="5">ATCC(B) 19146</strain>
    </source>
</reference>
<dbReference type="EMBL" id="CP035093">
    <property type="protein sequence ID" value="QAT13039.1"/>
    <property type="molecule type" value="Genomic_DNA"/>
</dbReference>
<accession>A0A410NSZ7</accession>